<dbReference type="PATRIC" id="fig|1346330.5.peg.2192"/>
<dbReference type="InterPro" id="IPR032280">
    <property type="entry name" value="DUF4985"/>
</dbReference>
<dbReference type="InterPro" id="IPR003790">
    <property type="entry name" value="GHL10"/>
</dbReference>
<feature type="domain" description="DUF4985" evidence="3">
    <location>
        <begin position="324"/>
        <end position="434"/>
    </location>
</feature>
<dbReference type="InterPro" id="IPR017853">
    <property type="entry name" value="GH"/>
</dbReference>
<gene>
    <name evidence="4" type="ORF">M472_08770</name>
</gene>
<dbReference type="EMBL" id="ATDL01000015">
    <property type="protein sequence ID" value="ERJ58861.1"/>
    <property type="molecule type" value="Genomic_DNA"/>
</dbReference>
<evidence type="ECO:0000259" key="3">
    <source>
        <dbReference type="Pfam" id="PF16373"/>
    </source>
</evidence>
<dbReference type="InterPro" id="IPR052177">
    <property type="entry name" value="Divisome_Glycosyl_Hydrolase"/>
</dbReference>
<dbReference type="PANTHER" id="PTHR43405:SF1">
    <property type="entry name" value="GLYCOSYL HYDROLASE DIGH"/>
    <property type="match status" value="1"/>
</dbReference>
<keyword evidence="5" id="KW-1185">Reference proteome</keyword>
<dbReference type="eggNOG" id="COG1649">
    <property type="taxonomic scope" value="Bacteria"/>
</dbReference>
<comment type="caution">
    <text evidence="4">The sequence shown here is derived from an EMBL/GenBank/DDBJ whole genome shotgun (WGS) entry which is preliminary data.</text>
</comment>
<dbReference type="Pfam" id="PF16373">
    <property type="entry name" value="DUF4985"/>
    <property type="match status" value="1"/>
</dbReference>
<reference evidence="4 5" key="1">
    <citation type="journal article" date="2013" name="Genome Announc.">
        <title>The Draft Genome Sequence of Sphingomonas paucimobilis Strain HER1398 (Proteobacteria), Host to the Giant PAU Phage, Indicates That It Is a Member of the Genus Sphingobacterium (Bacteroidetes).</title>
        <authorList>
            <person name="White R.A.III."/>
            <person name="Suttle C.A."/>
        </authorList>
    </citation>
    <scope>NUCLEOTIDE SEQUENCE [LARGE SCALE GENOMIC DNA]</scope>
    <source>
        <strain evidence="4 5">HER1398</strain>
    </source>
</reference>
<protein>
    <recommendedName>
        <fullName evidence="6">Glycosyl hydrolase-like 10 domain-containing protein</fullName>
    </recommendedName>
</protein>
<keyword evidence="1" id="KW-0732">Signal</keyword>
<organism evidence="4 5">
    <name type="scientific">Sphingobacterium paucimobilis HER1398</name>
    <dbReference type="NCBI Taxonomy" id="1346330"/>
    <lineage>
        <taxon>Bacteria</taxon>
        <taxon>Pseudomonadati</taxon>
        <taxon>Bacteroidota</taxon>
        <taxon>Sphingobacteriia</taxon>
        <taxon>Sphingobacteriales</taxon>
        <taxon>Sphingobacteriaceae</taxon>
        <taxon>Sphingobacterium</taxon>
    </lineage>
</organism>
<name>U2HAT6_9SPHI</name>
<dbReference type="STRING" id="1346330.M472_08770"/>
<dbReference type="PANTHER" id="PTHR43405">
    <property type="entry name" value="GLYCOSYL HYDROLASE DIGH"/>
    <property type="match status" value="1"/>
</dbReference>
<evidence type="ECO:0000313" key="4">
    <source>
        <dbReference type="EMBL" id="ERJ58861.1"/>
    </source>
</evidence>
<accession>U2HAT6</accession>
<dbReference type="AlphaFoldDB" id="U2HAT6"/>
<evidence type="ECO:0008006" key="6">
    <source>
        <dbReference type="Google" id="ProtNLM"/>
    </source>
</evidence>
<dbReference type="SUPFAM" id="SSF51445">
    <property type="entry name" value="(Trans)glycosidases"/>
    <property type="match status" value="1"/>
</dbReference>
<proteinExistence type="predicted"/>
<dbReference type="Pfam" id="PF02638">
    <property type="entry name" value="GHL10"/>
    <property type="match status" value="1"/>
</dbReference>
<evidence type="ECO:0000259" key="2">
    <source>
        <dbReference type="Pfam" id="PF02638"/>
    </source>
</evidence>
<evidence type="ECO:0000313" key="5">
    <source>
        <dbReference type="Proteomes" id="UP000016584"/>
    </source>
</evidence>
<dbReference type="Proteomes" id="UP000016584">
    <property type="component" value="Unassembled WGS sequence"/>
</dbReference>
<sequence>MSFSFCTASKKTWEWEWDQESPVDNSDKPRFICIDASANFPDYANSKENILRDLTLAKDAGFTDIQVLVRPTNGDALFKTDKVDQVKWLSYWDNGVQRQLHRTAEWDYLEAFIEAGHSLGLKIHALFDTFTGSRRNSLGHTGLLARDPSKKHWASSLLQADGTIKNGLDADAGETVFFNPVHEEVQEYLLGLLEDLATNYPDLDGIIIDRGRFADLNSDFSDYTRAKFEQYIGTSLTNFPADVVTGEMVASSSLPSQLPPYFKEWIEFRAKTIYDFMGKARSRVKAINSKLNFSVYVGGWYSTYYTVGVNWASKSFDAAKAYPKWASSKLKDYGYASLMDYILIGAYAGPTRIYGDKEWSVQGFCLQAKDKIKSDAIVIGGIDIGNGAWATTDRDIVNQAVVESIVTATNSSDGCFVFDIIHLKKRDQWAFAKEGIRKASAAK</sequence>
<dbReference type="Gene3D" id="3.20.20.80">
    <property type="entry name" value="Glycosidases"/>
    <property type="match status" value="1"/>
</dbReference>
<feature type="domain" description="Glycosyl hydrolase-like 10" evidence="2">
    <location>
        <begin position="58"/>
        <end position="304"/>
    </location>
</feature>
<evidence type="ECO:0000256" key="1">
    <source>
        <dbReference type="ARBA" id="ARBA00022729"/>
    </source>
</evidence>